<dbReference type="GO" id="GO:0006270">
    <property type="term" value="P:DNA replication initiation"/>
    <property type="evidence" value="ECO:0007669"/>
    <property type="project" value="TreeGrafter"/>
</dbReference>
<dbReference type="VEuPathDB" id="FungiDB:AFLA_009687"/>
<dbReference type="InterPro" id="IPR036420">
    <property type="entry name" value="BRCT_dom_sf"/>
</dbReference>
<dbReference type="PANTHER" id="PTHR13561">
    <property type="entry name" value="DNA REPLICATION REGULATOR DPB11-RELATED"/>
    <property type="match status" value="1"/>
</dbReference>
<feature type="compositionally biased region" description="Polar residues" evidence="2">
    <location>
        <begin position="652"/>
        <end position="665"/>
    </location>
</feature>
<accession>A0A5N6GNA3</accession>
<keyword evidence="1" id="KW-0677">Repeat</keyword>
<evidence type="ECO:0000256" key="2">
    <source>
        <dbReference type="SAM" id="MobiDB-lite"/>
    </source>
</evidence>
<feature type="compositionally biased region" description="Polar residues" evidence="2">
    <location>
        <begin position="556"/>
        <end position="577"/>
    </location>
</feature>
<dbReference type="PANTHER" id="PTHR13561:SF20">
    <property type="entry name" value="DNA TOPOISOMERASE 2-BINDING PROTEIN 1"/>
    <property type="match status" value="1"/>
</dbReference>
<feature type="region of interest" description="Disordered" evidence="2">
    <location>
        <begin position="652"/>
        <end position="705"/>
    </location>
</feature>
<dbReference type="Proteomes" id="UP000325434">
    <property type="component" value="Unassembled WGS sequence"/>
</dbReference>
<dbReference type="SMART" id="SM00292">
    <property type="entry name" value="BRCT"/>
    <property type="match status" value="3"/>
</dbReference>
<dbReference type="PROSITE" id="PS50172">
    <property type="entry name" value="BRCT"/>
    <property type="match status" value="4"/>
</dbReference>
<organism evidence="4">
    <name type="scientific">Aspergillus flavus</name>
    <dbReference type="NCBI Taxonomy" id="5059"/>
    <lineage>
        <taxon>Eukaryota</taxon>
        <taxon>Fungi</taxon>
        <taxon>Dikarya</taxon>
        <taxon>Ascomycota</taxon>
        <taxon>Pezizomycotina</taxon>
        <taxon>Eurotiomycetes</taxon>
        <taxon>Eurotiomycetidae</taxon>
        <taxon>Eurotiales</taxon>
        <taxon>Aspergillaceae</taxon>
        <taxon>Aspergillus</taxon>
        <taxon>Aspergillus subgen. Circumdati</taxon>
    </lineage>
</organism>
<feature type="region of interest" description="Disordered" evidence="2">
    <location>
        <begin position="523"/>
        <end position="637"/>
    </location>
</feature>
<dbReference type="InterPro" id="IPR059215">
    <property type="entry name" value="BRCT2_TopBP1-like"/>
</dbReference>
<sequence>MAEKGASNKEHPLAGVVLCFTSILPEQRTELATIARQMGATLKLDLTSDVTHLIVGEINTAKYKFVARERADVTVLKPEWVEAVRQSWMQGEDTDVRGLEEQYKFPTFAGLCICITGFEDMAFRNYIQDTAIVHGAEFRKDLTKQVTHLVARDTESQKYKFATQWNIKVVTVKWFTDSIERGMVLEETLYHPLVPEEQQGAGAWNRAQPTPREKDPGNESSSNPRPRKLRRIASAKLVDQNEGIWGDIVGTGSRGSQQKDDSQLLAKRASMVQEAKSFASETTFAEAFEQGNDKIQKPRQKSSETTSHRDGFLDGCYFFIHGFSSKQVCLCAQIIFLLLHLIKLQTNVLRQHLSFNGAQLVGSLSEFSRPDIPKRGHGLYTIVPYKMPRAQVPSTDDLAFECEIVTDMWLERCLDAKALVPPESHIANTPIPRIPIPGLDGMKICSTGVSRIDLLHLSKLVGLIGATYNEYLTPTASVLLCNDPGSANQEKLRHTYEWNVPAVTVDWLWTTIQKAQKQPFEPFLIRKPISESSRDPEKRAGSRPEQKEQSQEPNKRNNAIKSQSHPNHLQTNKLIRQTSRESDKAPSRHSTPLQEKSEILQKEPTIRESPTKEPSQQHAAYISPRKRPASEQTTDPTSLTAIETTLSGFLQQARAANSRSTSDTGENGDRPRSRRRKPLLGRAPSHASVRSTEHKGFSRASSIDTLNEDGCGSAIDSVNTDGIPSLVNSGRFDFLEGDRINEEEESETPPMTQLNYEDPDAVAMREKFLNQAGKLVEKKPANQDLIVGEVKELENVGWGSGRRTRNAGKVAEDNTF</sequence>
<proteinExistence type="predicted"/>
<dbReference type="GO" id="GO:0007095">
    <property type="term" value="P:mitotic G2 DNA damage checkpoint signaling"/>
    <property type="evidence" value="ECO:0007669"/>
    <property type="project" value="TreeGrafter"/>
</dbReference>
<dbReference type="CDD" id="cd17723">
    <property type="entry name" value="BRCT_Rad4_rpt4"/>
    <property type="match status" value="1"/>
</dbReference>
<dbReference type="Gene3D" id="3.40.50.10190">
    <property type="entry name" value="BRCT domain"/>
    <property type="match status" value="4"/>
</dbReference>
<dbReference type="CDD" id="cd17731">
    <property type="entry name" value="BRCT_TopBP1_rpt2_like"/>
    <property type="match status" value="1"/>
</dbReference>
<gene>
    <name evidence="4" type="ORF">BDV35DRAFT_323772</name>
</gene>
<feature type="domain" description="BRCT" evidence="3">
    <location>
        <begin position="439"/>
        <end position="525"/>
    </location>
</feature>
<dbReference type="Pfam" id="PF00533">
    <property type="entry name" value="BRCT"/>
    <property type="match status" value="1"/>
</dbReference>
<reference evidence="4" key="1">
    <citation type="submission" date="2019-04" db="EMBL/GenBank/DDBJ databases">
        <title>Friends and foes A comparative genomics study of 23 Aspergillus species from section Flavi.</title>
        <authorList>
            <consortium name="DOE Joint Genome Institute"/>
            <person name="Kjaerbolling I."/>
            <person name="Vesth T."/>
            <person name="Frisvad J.C."/>
            <person name="Nybo J.L."/>
            <person name="Theobald S."/>
            <person name="Kildgaard S."/>
            <person name="Isbrandt T."/>
            <person name="Kuo A."/>
            <person name="Sato A."/>
            <person name="Lyhne E.K."/>
            <person name="Kogle M.E."/>
            <person name="Wiebenga A."/>
            <person name="Kun R.S."/>
            <person name="Lubbers R.J."/>
            <person name="Makela M.R."/>
            <person name="Barry K."/>
            <person name="Chovatia M."/>
            <person name="Clum A."/>
            <person name="Daum C."/>
            <person name="Haridas S."/>
            <person name="He G."/>
            <person name="LaButti K."/>
            <person name="Lipzen A."/>
            <person name="Mondo S."/>
            <person name="Riley R."/>
            <person name="Salamov A."/>
            <person name="Simmons B.A."/>
            <person name="Magnuson J.K."/>
            <person name="Henrissat B."/>
            <person name="Mortensen U.H."/>
            <person name="Larsen T.O."/>
            <person name="Devries R.P."/>
            <person name="Grigoriev I.V."/>
            <person name="Machida M."/>
            <person name="Baker S.E."/>
            <person name="Andersen M.R."/>
        </authorList>
    </citation>
    <scope>NUCLEOTIDE SEQUENCE [LARGE SCALE GENOMIC DNA]</scope>
    <source>
        <strain evidence="4">CBS 121.62</strain>
    </source>
</reference>
<evidence type="ECO:0000313" key="4">
    <source>
        <dbReference type="EMBL" id="KAB8243418.1"/>
    </source>
</evidence>
<dbReference type="EMBL" id="ML734643">
    <property type="protein sequence ID" value="KAB8243418.1"/>
    <property type="molecule type" value="Genomic_DNA"/>
</dbReference>
<dbReference type="GO" id="GO:0033314">
    <property type="term" value="P:mitotic DNA replication checkpoint signaling"/>
    <property type="evidence" value="ECO:0007669"/>
    <property type="project" value="TreeGrafter"/>
</dbReference>
<evidence type="ECO:0000259" key="3">
    <source>
        <dbReference type="PROSITE" id="PS50172"/>
    </source>
</evidence>
<dbReference type="Pfam" id="PF12738">
    <property type="entry name" value="PTCB-BRCT"/>
    <property type="match status" value="2"/>
</dbReference>
<name>A0A5N6GNA3_ASPFL</name>
<feature type="domain" description="BRCT" evidence="3">
    <location>
        <begin position="8"/>
        <end position="81"/>
    </location>
</feature>
<dbReference type="VEuPathDB" id="FungiDB:F9C07_2234816"/>
<protein>
    <submittedName>
        <fullName evidence="4">BRCT domain-containing protein</fullName>
    </submittedName>
</protein>
<feature type="domain" description="BRCT" evidence="3">
    <location>
        <begin position="103"/>
        <end position="192"/>
    </location>
</feature>
<feature type="domain" description="BRCT" evidence="3">
    <location>
        <begin position="308"/>
        <end position="427"/>
    </location>
</feature>
<evidence type="ECO:0000256" key="1">
    <source>
        <dbReference type="ARBA" id="ARBA00022737"/>
    </source>
</evidence>
<feature type="compositionally biased region" description="Basic and acidic residues" evidence="2">
    <location>
        <begin position="595"/>
        <end position="611"/>
    </location>
</feature>
<dbReference type="SUPFAM" id="SSF52113">
    <property type="entry name" value="BRCT domain"/>
    <property type="match status" value="4"/>
</dbReference>
<dbReference type="InterPro" id="IPR001357">
    <property type="entry name" value="BRCT_dom"/>
</dbReference>
<dbReference type="CDD" id="cd17740">
    <property type="entry name" value="BRCT_Rad4_rpt1"/>
    <property type="match status" value="1"/>
</dbReference>
<feature type="compositionally biased region" description="Basic and acidic residues" evidence="2">
    <location>
        <begin position="528"/>
        <end position="555"/>
    </location>
</feature>
<dbReference type="AlphaFoldDB" id="A0A5N6GNA3"/>
<feature type="region of interest" description="Disordered" evidence="2">
    <location>
        <begin position="196"/>
        <end position="228"/>
    </location>
</feature>